<comment type="caution">
    <text evidence="1">The sequence shown here is derived from an EMBL/GenBank/DDBJ whole genome shotgun (WGS) entry which is preliminary data.</text>
</comment>
<gene>
    <name evidence="1" type="ORF">E2C01_101637</name>
</gene>
<evidence type="ECO:0000313" key="2">
    <source>
        <dbReference type="Proteomes" id="UP000324222"/>
    </source>
</evidence>
<dbReference type="OrthoDB" id="63267at2759"/>
<protein>
    <submittedName>
        <fullName evidence="1">Uncharacterized protein</fullName>
    </submittedName>
</protein>
<sequence length="60" mass="6841">MAGQGSMNKKQGVSGESCFQNKTAEKIHIQRFDKDFRYVMLWRCGVVFDSSWVKVVGSTH</sequence>
<proteinExistence type="predicted"/>
<organism evidence="1 2">
    <name type="scientific">Portunus trituberculatus</name>
    <name type="common">Swimming crab</name>
    <name type="synonym">Neptunus trituberculatus</name>
    <dbReference type="NCBI Taxonomy" id="210409"/>
    <lineage>
        <taxon>Eukaryota</taxon>
        <taxon>Metazoa</taxon>
        <taxon>Ecdysozoa</taxon>
        <taxon>Arthropoda</taxon>
        <taxon>Crustacea</taxon>
        <taxon>Multicrustacea</taxon>
        <taxon>Malacostraca</taxon>
        <taxon>Eumalacostraca</taxon>
        <taxon>Eucarida</taxon>
        <taxon>Decapoda</taxon>
        <taxon>Pleocyemata</taxon>
        <taxon>Brachyura</taxon>
        <taxon>Eubrachyura</taxon>
        <taxon>Portunoidea</taxon>
        <taxon>Portunidae</taxon>
        <taxon>Portuninae</taxon>
        <taxon>Portunus</taxon>
    </lineage>
</organism>
<dbReference type="AlphaFoldDB" id="A0A5B7KGK0"/>
<reference evidence="1 2" key="1">
    <citation type="submission" date="2019-05" db="EMBL/GenBank/DDBJ databases">
        <title>Another draft genome of Portunus trituberculatus and its Hox gene families provides insights of decapod evolution.</title>
        <authorList>
            <person name="Jeong J.-H."/>
            <person name="Song I."/>
            <person name="Kim S."/>
            <person name="Choi T."/>
            <person name="Kim D."/>
            <person name="Ryu S."/>
            <person name="Kim W."/>
        </authorList>
    </citation>
    <scope>NUCLEOTIDE SEQUENCE [LARGE SCALE GENOMIC DNA]</scope>
    <source>
        <tissue evidence="1">Muscle</tissue>
    </source>
</reference>
<evidence type="ECO:0000313" key="1">
    <source>
        <dbReference type="EMBL" id="MPD05867.1"/>
    </source>
</evidence>
<keyword evidence="2" id="KW-1185">Reference proteome</keyword>
<dbReference type="Proteomes" id="UP000324222">
    <property type="component" value="Unassembled WGS sequence"/>
</dbReference>
<name>A0A5B7KGK0_PORTR</name>
<accession>A0A5B7KGK0</accession>
<dbReference type="EMBL" id="VSRR010148122">
    <property type="protein sequence ID" value="MPD05867.1"/>
    <property type="molecule type" value="Genomic_DNA"/>
</dbReference>